<dbReference type="Proteomes" id="UP000736335">
    <property type="component" value="Unassembled WGS sequence"/>
</dbReference>
<organism evidence="1 2">
    <name type="scientific">Thelephora terrestris</name>
    <dbReference type="NCBI Taxonomy" id="56493"/>
    <lineage>
        <taxon>Eukaryota</taxon>
        <taxon>Fungi</taxon>
        <taxon>Dikarya</taxon>
        <taxon>Basidiomycota</taxon>
        <taxon>Agaricomycotina</taxon>
        <taxon>Agaricomycetes</taxon>
        <taxon>Thelephorales</taxon>
        <taxon>Thelephoraceae</taxon>
        <taxon>Thelephora</taxon>
    </lineage>
</organism>
<keyword evidence="2" id="KW-1185">Reference proteome</keyword>
<accession>A0A9P6L140</accession>
<dbReference type="OrthoDB" id="2788229at2759"/>
<proteinExistence type="predicted"/>
<protein>
    <recommendedName>
        <fullName evidence="3">F-box domain-containing protein</fullName>
    </recommendedName>
</protein>
<dbReference type="EMBL" id="WIUZ02000024">
    <property type="protein sequence ID" value="KAF9778128.1"/>
    <property type="molecule type" value="Genomic_DNA"/>
</dbReference>
<gene>
    <name evidence="1" type="ORF">BJ322DRAFT_498977</name>
</gene>
<reference evidence="1" key="2">
    <citation type="submission" date="2020-11" db="EMBL/GenBank/DDBJ databases">
        <authorList>
            <consortium name="DOE Joint Genome Institute"/>
            <person name="Kuo A."/>
            <person name="Miyauchi S."/>
            <person name="Kiss E."/>
            <person name="Drula E."/>
            <person name="Kohler A."/>
            <person name="Sanchez-Garcia M."/>
            <person name="Andreopoulos B."/>
            <person name="Barry K.W."/>
            <person name="Bonito G."/>
            <person name="Buee M."/>
            <person name="Carver A."/>
            <person name="Chen C."/>
            <person name="Cichocki N."/>
            <person name="Clum A."/>
            <person name="Culley D."/>
            <person name="Crous P.W."/>
            <person name="Fauchery L."/>
            <person name="Girlanda M."/>
            <person name="Hayes R."/>
            <person name="Keri Z."/>
            <person name="Labutti K."/>
            <person name="Lipzen A."/>
            <person name="Lombard V."/>
            <person name="Magnuson J."/>
            <person name="Maillard F."/>
            <person name="Morin E."/>
            <person name="Murat C."/>
            <person name="Nolan M."/>
            <person name="Ohm R."/>
            <person name="Pangilinan J."/>
            <person name="Pereira M."/>
            <person name="Perotto S."/>
            <person name="Peter M."/>
            <person name="Riley R."/>
            <person name="Sitrit Y."/>
            <person name="Stielow B."/>
            <person name="Szollosi G."/>
            <person name="Zifcakova L."/>
            <person name="Stursova M."/>
            <person name="Spatafora J.W."/>
            <person name="Tedersoo L."/>
            <person name="Vaario L.-M."/>
            <person name="Yamada A."/>
            <person name="Yan M."/>
            <person name="Wang P."/>
            <person name="Xu J."/>
            <person name="Bruns T."/>
            <person name="Baldrian P."/>
            <person name="Vilgalys R."/>
            <person name="Henrissat B."/>
            <person name="Grigoriev I.V."/>
            <person name="Hibbett D."/>
            <person name="Nagy L.G."/>
            <person name="Martin F.M."/>
        </authorList>
    </citation>
    <scope>NUCLEOTIDE SEQUENCE</scope>
    <source>
        <strain evidence="1">UH-Tt-Lm1</strain>
    </source>
</reference>
<evidence type="ECO:0000313" key="1">
    <source>
        <dbReference type="EMBL" id="KAF9778128.1"/>
    </source>
</evidence>
<name>A0A9P6L140_9AGAM</name>
<dbReference type="AlphaFoldDB" id="A0A9P6L140"/>
<reference evidence="1" key="1">
    <citation type="journal article" date="2020" name="Nat. Commun.">
        <title>Large-scale genome sequencing of mycorrhizal fungi provides insights into the early evolution of symbiotic traits.</title>
        <authorList>
            <person name="Miyauchi S."/>
            <person name="Kiss E."/>
            <person name="Kuo A."/>
            <person name="Drula E."/>
            <person name="Kohler A."/>
            <person name="Sanchez-Garcia M."/>
            <person name="Morin E."/>
            <person name="Andreopoulos B."/>
            <person name="Barry K.W."/>
            <person name="Bonito G."/>
            <person name="Buee M."/>
            <person name="Carver A."/>
            <person name="Chen C."/>
            <person name="Cichocki N."/>
            <person name="Clum A."/>
            <person name="Culley D."/>
            <person name="Crous P.W."/>
            <person name="Fauchery L."/>
            <person name="Girlanda M."/>
            <person name="Hayes R.D."/>
            <person name="Keri Z."/>
            <person name="LaButti K."/>
            <person name="Lipzen A."/>
            <person name="Lombard V."/>
            <person name="Magnuson J."/>
            <person name="Maillard F."/>
            <person name="Murat C."/>
            <person name="Nolan M."/>
            <person name="Ohm R.A."/>
            <person name="Pangilinan J."/>
            <person name="Pereira M.F."/>
            <person name="Perotto S."/>
            <person name="Peter M."/>
            <person name="Pfister S."/>
            <person name="Riley R."/>
            <person name="Sitrit Y."/>
            <person name="Stielow J.B."/>
            <person name="Szollosi G."/>
            <person name="Zifcakova L."/>
            <person name="Stursova M."/>
            <person name="Spatafora J.W."/>
            <person name="Tedersoo L."/>
            <person name="Vaario L.M."/>
            <person name="Yamada A."/>
            <person name="Yan M."/>
            <person name="Wang P."/>
            <person name="Xu J."/>
            <person name="Bruns T."/>
            <person name="Baldrian P."/>
            <person name="Vilgalys R."/>
            <person name="Dunand C."/>
            <person name="Henrissat B."/>
            <person name="Grigoriev I.V."/>
            <person name="Hibbett D."/>
            <person name="Nagy L.G."/>
            <person name="Martin F.M."/>
        </authorList>
    </citation>
    <scope>NUCLEOTIDE SEQUENCE</scope>
    <source>
        <strain evidence="1">UH-Tt-Lm1</strain>
    </source>
</reference>
<evidence type="ECO:0008006" key="3">
    <source>
        <dbReference type="Google" id="ProtNLM"/>
    </source>
</evidence>
<sequence>MVPVNFKSCFSLRPTDRVDFGEAAYSWLQSPKCQVRPGPNRAEDGTPLECVSQRHRAEARLYSSVQPPDTYLRYQCRPNLTTMSDPRLPPELLDHIVSFIREDVESQTLKNCCLVAKSWVPRARKRLFGAIWIPSRVGFEAWWKVFPDPDSSPGHYTRSLTFRTVGFLFSGVPGGCSLIRPFSNVVRLEMDLVVAVYEIGKDDNDGPVLQPRASPPLTGTLVLWLEPGIEHVARGLLALSNGVHFRKFMFTWHVEEDYQWVMALVERCSDTLESFKISRSGHSSEALIDLSKATKLRQVAFVFETDANWITNTLNTILPEHRDLQKILIYVGWYYDISAEDRAVDSKEVVGEEVYKQWMELDGRLVQLWDAHAAPTKVIAGRDEFKLVTGLLPELTKRGVLQLVTSAEEHFYDS</sequence>
<comment type="caution">
    <text evidence="1">The sequence shown here is derived from an EMBL/GenBank/DDBJ whole genome shotgun (WGS) entry which is preliminary data.</text>
</comment>
<evidence type="ECO:0000313" key="2">
    <source>
        <dbReference type="Proteomes" id="UP000736335"/>
    </source>
</evidence>